<evidence type="ECO:0000313" key="4">
    <source>
        <dbReference type="Proteomes" id="UP001291623"/>
    </source>
</evidence>
<reference evidence="3" key="1">
    <citation type="submission" date="2023-12" db="EMBL/GenBank/DDBJ databases">
        <title>Genome assembly of Anisodus tanguticus.</title>
        <authorList>
            <person name="Wang Y.-J."/>
        </authorList>
    </citation>
    <scope>NUCLEOTIDE SEQUENCE</scope>
    <source>
        <strain evidence="3">KB-2021</strain>
        <tissue evidence="3">Leaf</tissue>
    </source>
</reference>
<dbReference type="SUPFAM" id="SSF50249">
    <property type="entry name" value="Nucleic acid-binding proteins"/>
    <property type="match status" value="1"/>
</dbReference>
<name>A0AAE1RAE4_9SOLA</name>
<feature type="domain" description="Large ribosomal subunit protein uL2 RNA-binding" evidence="2">
    <location>
        <begin position="41"/>
        <end position="81"/>
    </location>
</feature>
<protein>
    <recommendedName>
        <fullName evidence="2">Large ribosomal subunit protein uL2 RNA-binding domain-containing protein</fullName>
    </recommendedName>
</protein>
<dbReference type="InterPro" id="IPR012340">
    <property type="entry name" value="NA-bd_OB-fold"/>
</dbReference>
<evidence type="ECO:0000256" key="1">
    <source>
        <dbReference type="SAM" id="MobiDB-lite"/>
    </source>
</evidence>
<dbReference type="Pfam" id="PF00181">
    <property type="entry name" value="Ribosomal_L2_N"/>
    <property type="match status" value="1"/>
</dbReference>
<feature type="compositionally biased region" description="Polar residues" evidence="1">
    <location>
        <begin position="94"/>
        <end position="113"/>
    </location>
</feature>
<comment type="caution">
    <text evidence="3">The sequence shown here is derived from an EMBL/GenBank/DDBJ whole genome shotgun (WGS) entry which is preliminary data.</text>
</comment>
<dbReference type="EMBL" id="JAVYJV010000018">
    <property type="protein sequence ID" value="KAK4347202.1"/>
    <property type="molecule type" value="Genomic_DNA"/>
</dbReference>
<dbReference type="AlphaFoldDB" id="A0AAE1RAE4"/>
<gene>
    <name evidence="3" type="ORF">RND71_033541</name>
</gene>
<keyword evidence="4" id="KW-1185">Reference proteome</keyword>
<proteinExistence type="predicted"/>
<sequence length="170" mass="19286">MVETGESLIKKQILERFFVDLVAGESLIKERATANKSFNGKSAGRNSSRRITVFHRGGESKQLQQRIDLKRRSATLKNLVVIFLTKRVRRLSSSTKPQNILKHSSSLRNNKTSPRGFDCSKRLLGSNDASVRCPEKEQRRVSLLDSSWPLPNEDPHPHSLHSHASEFLNK</sequence>
<evidence type="ECO:0000313" key="3">
    <source>
        <dbReference type="EMBL" id="KAK4347202.1"/>
    </source>
</evidence>
<evidence type="ECO:0000259" key="2">
    <source>
        <dbReference type="Pfam" id="PF00181"/>
    </source>
</evidence>
<accession>A0AAE1RAE4</accession>
<dbReference type="InterPro" id="IPR022666">
    <property type="entry name" value="Ribosomal_uL2_RNA-bd_dom"/>
</dbReference>
<organism evidence="3 4">
    <name type="scientific">Anisodus tanguticus</name>
    <dbReference type="NCBI Taxonomy" id="243964"/>
    <lineage>
        <taxon>Eukaryota</taxon>
        <taxon>Viridiplantae</taxon>
        <taxon>Streptophyta</taxon>
        <taxon>Embryophyta</taxon>
        <taxon>Tracheophyta</taxon>
        <taxon>Spermatophyta</taxon>
        <taxon>Magnoliopsida</taxon>
        <taxon>eudicotyledons</taxon>
        <taxon>Gunneridae</taxon>
        <taxon>Pentapetalae</taxon>
        <taxon>asterids</taxon>
        <taxon>lamiids</taxon>
        <taxon>Solanales</taxon>
        <taxon>Solanaceae</taxon>
        <taxon>Solanoideae</taxon>
        <taxon>Hyoscyameae</taxon>
        <taxon>Anisodus</taxon>
    </lineage>
</organism>
<feature type="region of interest" description="Disordered" evidence="1">
    <location>
        <begin position="146"/>
        <end position="170"/>
    </location>
</feature>
<dbReference type="Gene3D" id="2.40.50.140">
    <property type="entry name" value="Nucleic acid-binding proteins"/>
    <property type="match status" value="1"/>
</dbReference>
<dbReference type="Proteomes" id="UP001291623">
    <property type="component" value="Unassembled WGS sequence"/>
</dbReference>
<feature type="region of interest" description="Disordered" evidence="1">
    <location>
        <begin position="94"/>
        <end position="121"/>
    </location>
</feature>